<dbReference type="Proteomes" id="UP000007431">
    <property type="component" value="Unassembled WGS sequence"/>
</dbReference>
<evidence type="ECO:0000313" key="2">
    <source>
        <dbReference type="Proteomes" id="UP000007431"/>
    </source>
</evidence>
<protein>
    <submittedName>
        <fullName evidence="1">Uncharacterized protein</fullName>
    </submittedName>
</protein>
<dbReference type="VEuPathDB" id="FungiDB:SCHCODRAFT_02695776"/>
<dbReference type="EMBL" id="GL377303">
    <property type="protein sequence ID" value="EFI99937.1"/>
    <property type="molecule type" value="Genomic_DNA"/>
</dbReference>
<keyword evidence="2" id="KW-1185">Reference proteome</keyword>
<dbReference type="AlphaFoldDB" id="D8PUX1"/>
<evidence type="ECO:0000313" key="1">
    <source>
        <dbReference type="EMBL" id="EFI99937.1"/>
    </source>
</evidence>
<gene>
    <name evidence="1" type="ORF">SCHCODRAFT_105002</name>
</gene>
<name>D8PUX1_SCHCM</name>
<reference evidence="1 2" key="1">
    <citation type="journal article" date="2010" name="Nat. Biotechnol.">
        <title>Genome sequence of the model mushroom Schizophyllum commune.</title>
        <authorList>
            <person name="Ohm R.A."/>
            <person name="de Jong J.F."/>
            <person name="Lugones L.G."/>
            <person name="Aerts A."/>
            <person name="Kothe E."/>
            <person name="Stajich J.E."/>
            <person name="de Vries R.P."/>
            <person name="Record E."/>
            <person name="Levasseur A."/>
            <person name="Baker S.E."/>
            <person name="Bartholomew K.A."/>
            <person name="Coutinho P.M."/>
            <person name="Erdmann S."/>
            <person name="Fowler T.J."/>
            <person name="Gathman A.C."/>
            <person name="Lombard V."/>
            <person name="Henrissat B."/>
            <person name="Knabe N."/>
            <person name="Kuees U."/>
            <person name="Lilly W.W."/>
            <person name="Lindquist E."/>
            <person name="Lucas S."/>
            <person name="Magnuson J.K."/>
            <person name="Piumi F."/>
            <person name="Raudaskoski M."/>
            <person name="Salamov A."/>
            <person name="Schmutz J."/>
            <person name="Schwarze F.W.M.R."/>
            <person name="vanKuyk P.A."/>
            <person name="Horton J.S."/>
            <person name="Grigoriev I.V."/>
            <person name="Woesten H.A.B."/>
        </authorList>
    </citation>
    <scope>NUCLEOTIDE SEQUENCE [LARGE SCALE GENOMIC DNA]</scope>
    <source>
        <strain evidence="2">H4-8 / FGSC 9210</strain>
    </source>
</reference>
<organism evidence="2">
    <name type="scientific">Schizophyllum commune (strain H4-8 / FGSC 9210)</name>
    <name type="common">Split gill fungus</name>
    <dbReference type="NCBI Taxonomy" id="578458"/>
    <lineage>
        <taxon>Eukaryota</taxon>
        <taxon>Fungi</taxon>
        <taxon>Dikarya</taxon>
        <taxon>Basidiomycota</taxon>
        <taxon>Agaricomycotina</taxon>
        <taxon>Agaricomycetes</taxon>
        <taxon>Agaricomycetidae</taxon>
        <taxon>Agaricales</taxon>
        <taxon>Schizophyllaceae</taxon>
        <taxon>Schizophyllum</taxon>
    </lineage>
</organism>
<dbReference type="InParanoid" id="D8PUX1"/>
<accession>D8PUX1</accession>
<proteinExistence type="predicted"/>
<sequence length="238" mass="26663">MRTLTFTNRDVLNTTLVPNDEGEHPYAIETVRSRSGEKITIVSGTSPAASIYWNEHYFVMGSESLPVKSLEHDVWVKGRYTSARAWRWSKFEYEVDYAEGGWTVGYMVNSVRVLRAEAAQVKDVLSSHPDTTVAYLRSARTHLLHKTEPAQLIVKPDVSSEGFAFLLLALIYSEWRRLEVLVSVVRAAHTFILASIRMLKACAGRQQKGSASGGAGRRVLLSETYLPDRKCTPAPCRT</sequence>
<dbReference type="HOGENOM" id="CLU_101060_2_0_1"/>
<feature type="non-terminal residue" evidence="1">
    <location>
        <position position="238"/>
    </location>
</feature>